<feature type="signal peptide" evidence="2">
    <location>
        <begin position="1"/>
        <end position="22"/>
    </location>
</feature>
<dbReference type="STRING" id="1316936.K678_01096"/>
<sequence>MSRAAPIVVGLALLCLTGCVSASVPWRHPTLPREQWGQDYSSCRRQAERDTGWREDDNASASPFREYDRQRAKRQADGSLALCMTDLGYVPASRGDQPERR</sequence>
<feature type="region of interest" description="Disordered" evidence="1">
    <location>
        <begin position="47"/>
        <end position="70"/>
    </location>
</feature>
<keyword evidence="2" id="KW-0732">Signal</keyword>
<comment type="caution">
    <text evidence="3">The sequence shown here is derived from an EMBL/GenBank/DDBJ whole genome shotgun (WGS) entry which is preliminary data.</text>
</comment>
<evidence type="ECO:0000313" key="4">
    <source>
        <dbReference type="Proteomes" id="UP000015350"/>
    </source>
</evidence>
<evidence type="ECO:0008006" key="5">
    <source>
        <dbReference type="Google" id="ProtNLM"/>
    </source>
</evidence>
<evidence type="ECO:0000256" key="1">
    <source>
        <dbReference type="SAM" id="MobiDB-lite"/>
    </source>
</evidence>
<protein>
    <recommendedName>
        <fullName evidence="5">Lipoprotein</fullName>
    </recommendedName>
</protein>
<dbReference type="OrthoDB" id="7366016at2"/>
<proteinExistence type="predicted"/>
<organism evidence="3 4">
    <name type="scientific">Magnetospirillum fulvum MGU-K5</name>
    <dbReference type="NCBI Taxonomy" id="1316936"/>
    <lineage>
        <taxon>Bacteria</taxon>
        <taxon>Pseudomonadati</taxon>
        <taxon>Pseudomonadota</taxon>
        <taxon>Alphaproteobacteria</taxon>
        <taxon>Rhodospirillales</taxon>
        <taxon>Rhodospirillaceae</taxon>
        <taxon>Magnetospirillum</taxon>
    </lineage>
</organism>
<accession>S9TYJ2</accession>
<dbReference type="EMBL" id="AQPH01000002">
    <property type="protein sequence ID" value="EPY03415.1"/>
    <property type="molecule type" value="Genomic_DNA"/>
</dbReference>
<evidence type="ECO:0000313" key="3">
    <source>
        <dbReference type="EMBL" id="EPY03415.1"/>
    </source>
</evidence>
<gene>
    <name evidence="3" type="ORF">K678_01096</name>
</gene>
<dbReference type="eggNOG" id="ENOG502ZICX">
    <property type="taxonomic scope" value="Bacteria"/>
</dbReference>
<feature type="chain" id="PRO_5004570889" description="Lipoprotein" evidence="2">
    <location>
        <begin position="23"/>
        <end position="101"/>
    </location>
</feature>
<dbReference type="AlphaFoldDB" id="S9TYJ2"/>
<dbReference type="RefSeq" id="WP_021130607.1">
    <property type="nucleotide sequence ID" value="NZ_AQPH01000002.1"/>
</dbReference>
<reference evidence="3 4" key="1">
    <citation type="submission" date="2013-04" db="EMBL/GenBank/DDBJ databases">
        <authorList>
            <person name="Kuznetsov B."/>
            <person name="Ivanovsky R."/>
        </authorList>
    </citation>
    <scope>NUCLEOTIDE SEQUENCE [LARGE SCALE GENOMIC DNA]</scope>
    <source>
        <strain evidence="3 4">MGU-K5</strain>
    </source>
</reference>
<dbReference type="Proteomes" id="UP000015350">
    <property type="component" value="Unassembled WGS sequence"/>
</dbReference>
<name>S9TYJ2_MAGFU</name>
<evidence type="ECO:0000256" key="2">
    <source>
        <dbReference type="SAM" id="SignalP"/>
    </source>
</evidence>
<feature type="compositionally biased region" description="Basic and acidic residues" evidence="1">
    <location>
        <begin position="47"/>
        <end position="57"/>
    </location>
</feature>